<feature type="compositionally biased region" description="Low complexity" evidence="1">
    <location>
        <begin position="1"/>
        <end position="17"/>
    </location>
</feature>
<keyword evidence="3" id="KW-1185">Reference proteome</keyword>
<organism evidence="2 3">
    <name type="scientific">Tetrabaena socialis</name>
    <dbReference type="NCBI Taxonomy" id="47790"/>
    <lineage>
        <taxon>Eukaryota</taxon>
        <taxon>Viridiplantae</taxon>
        <taxon>Chlorophyta</taxon>
        <taxon>core chlorophytes</taxon>
        <taxon>Chlorophyceae</taxon>
        <taxon>CS clade</taxon>
        <taxon>Chlamydomonadales</taxon>
        <taxon>Tetrabaenaceae</taxon>
        <taxon>Tetrabaena</taxon>
    </lineage>
</organism>
<dbReference type="EMBL" id="PGGS01000901">
    <property type="protein sequence ID" value="PNH01425.1"/>
    <property type="molecule type" value="Genomic_DNA"/>
</dbReference>
<dbReference type="OrthoDB" id="4078635at2759"/>
<dbReference type="InterPro" id="IPR015813">
    <property type="entry name" value="Pyrv/PenolPyrv_kinase-like_dom"/>
</dbReference>
<feature type="region of interest" description="Disordered" evidence="1">
    <location>
        <begin position="1"/>
        <end position="131"/>
    </location>
</feature>
<evidence type="ECO:0000313" key="2">
    <source>
        <dbReference type="EMBL" id="PNH01425.1"/>
    </source>
</evidence>
<name>A0A2J7ZMD7_9CHLO</name>
<dbReference type="AlphaFoldDB" id="A0A2J7ZMD7"/>
<protein>
    <submittedName>
        <fullName evidence="2">Bifunctional glyoxylate cycle protein</fullName>
    </submittedName>
</protein>
<evidence type="ECO:0000313" key="3">
    <source>
        <dbReference type="Proteomes" id="UP000236333"/>
    </source>
</evidence>
<dbReference type="SUPFAM" id="SSF51621">
    <property type="entry name" value="Phosphoenolpyruvate/pyruvate domain"/>
    <property type="match status" value="1"/>
</dbReference>
<accession>A0A2J7ZMD7</accession>
<proteinExistence type="predicted"/>
<gene>
    <name evidence="2" type="ORF">TSOC_012688</name>
</gene>
<dbReference type="GO" id="GO:0003824">
    <property type="term" value="F:catalytic activity"/>
    <property type="evidence" value="ECO:0007669"/>
    <property type="project" value="InterPro"/>
</dbReference>
<feature type="compositionally biased region" description="Low complexity" evidence="1">
    <location>
        <begin position="97"/>
        <end position="113"/>
    </location>
</feature>
<sequence length="251" mass="26658">MPPQAAFFESAAAAVPPLAAPPPRRRPKSITPCRATRRRCRTSSSAVSSPQPHVQAIAKASADSRDRASPRRWYSSPERPLKTAQGRRRCRASIQEAGSASASSPPSTASSRALCESSTAPESHPVRPATGAAAAAAARWSKGSAGPHESYGSMSAYAELQEAEFGAEKPGYRATTHQKFVGTGYFDLVSQVISEGTSSVGRPEFLVLHDGPLGQAGRIRPCRPHRFRRTPSATSPAHQRVSVIPELPPCV</sequence>
<dbReference type="InterPro" id="IPR040442">
    <property type="entry name" value="Pyrv_kinase-like_dom_sf"/>
</dbReference>
<dbReference type="Gene3D" id="3.20.20.60">
    <property type="entry name" value="Phosphoenolpyruvate-binding domains"/>
    <property type="match status" value="1"/>
</dbReference>
<reference evidence="2 3" key="1">
    <citation type="journal article" date="2017" name="Mol. Biol. Evol.">
        <title>The 4-celled Tetrabaena socialis nuclear genome reveals the essential components for genetic control of cell number at the origin of multicellularity in the volvocine lineage.</title>
        <authorList>
            <person name="Featherston J."/>
            <person name="Arakaki Y."/>
            <person name="Hanschen E.R."/>
            <person name="Ferris P.J."/>
            <person name="Michod R.E."/>
            <person name="Olson B.J.S.C."/>
            <person name="Nozaki H."/>
            <person name="Durand P.M."/>
        </authorList>
    </citation>
    <scope>NUCLEOTIDE SEQUENCE [LARGE SCALE GENOMIC DNA]</scope>
    <source>
        <strain evidence="2 3">NIES-571</strain>
    </source>
</reference>
<dbReference type="Proteomes" id="UP000236333">
    <property type="component" value="Unassembled WGS sequence"/>
</dbReference>
<comment type="caution">
    <text evidence="2">The sequence shown here is derived from an EMBL/GenBank/DDBJ whole genome shotgun (WGS) entry which is preliminary data.</text>
</comment>
<evidence type="ECO:0000256" key="1">
    <source>
        <dbReference type="SAM" id="MobiDB-lite"/>
    </source>
</evidence>